<evidence type="ECO:0000313" key="3">
    <source>
        <dbReference type="EMBL" id="KAA8496835.1"/>
    </source>
</evidence>
<dbReference type="InterPro" id="IPR003587">
    <property type="entry name" value="Hint_dom_N"/>
</dbReference>
<dbReference type="Gene3D" id="2.170.16.10">
    <property type="entry name" value="Hedgehog/Intein (Hint) domain"/>
    <property type="match status" value="1"/>
</dbReference>
<dbReference type="OrthoDB" id="5539at2759"/>
<gene>
    <name evidence="3" type="ORF">FVE85_0564</name>
</gene>
<reference evidence="4" key="1">
    <citation type="journal article" date="2019" name="Nat. Commun.">
        <title>Expansion of phycobilisome linker gene families in mesophilic red algae.</title>
        <authorList>
            <person name="Lee J."/>
            <person name="Kim D."/>
            <person name="Bhattacharya D."/>
            <person name="Yoon H.S."/>
        </authorList>
    </citation>
    <scope>NUCLEOTIDE SEQUENCE [LARGE SCALE GENOMIC DNA]</scope>
    <source>
        <strain evidence="4">CCMP 1328</strain>
    </source>
</reference>
<feature type="signal peptide" evidence="1">
    <location>
        <begin position="1"/>
        <end position="36"/>
    </location>
</feature>
<dbReference type="PANTHER" id="PTHR46706">
    <property type="entry name" value="PROTEIN QUA-1-RELATED"/>
    <property type="match status" value="1"/>
</dbReference>
<proteinExistence type="predicted"/>
<dbReference type="SMART" id="SM00306">
    <property type="entry name" value="HintN"/>
    <property type="match status" value="1"/>
</dbReference>
<dbReference type="Proteomes" id="UP000324585">
    <property type="component" value="Unassembled WGS sequence"/>
</dbReference>
<dbReference type="PANTHER" id="PTHR46706:SF12">
    <property type="entry name" value="PROTEIN QUA-1-RELATED"/>
    <property type="match status" value="1"/>
</dbReference>
<sequence length="370" mass="39954">MGARTGYGPAVSPLPPLLLTLLLLSMVALVGSPVHAQGTTFSWCLYSGENCTGAELCETPKSMTCLFDENISKSYEWDVSCSGTSASMNRLRLYFTVWRNTDCDGDPELTGFILTGETEVSSDTCYNLEDSRSPVNQAESVKFTEVNCVLETDPPAAAEDCFPGSARVQLESGQIKSMAELAVGDRVLVRAVANGAQQSTDEEAIEQVFSPVVFWGHKDPLAVSDRYVRIDLSSGAEITLSRNHLAYVNGGSLVAAHHIRVGDEMTVMSDSGSDRSALRAHVVKVTHSVTAKGLFNPHTASGDIVVNGVHVSTYNAVVLPRAAHALLAVERWLFSVPWVKLSLLGPLLHKHTPLWLHHALALANKLVVRV</sequence>
<feature type="domain" description="Hint" evidence="2">
    <location>
        <begin position="159"/>
        <end position="269"/>
    </location>
</feature>
<dbReference type="Pfam" id="PF01079">
    <property type="entry name" value="Hint"/>
    <property type="match status" value="1"/>
</dbReference>
<evidence type="ECO:0000259" key="2">
    <source>
        <dbReference type="SMART" id="SM00306"/>
    </source>
</evidence>
<keyword evidence="4" id="KW-1185">Reference proteome</keyword>
<name>A0A5J4Z094_PORPP</name>
<dbReference type="CDD" id="cd00081">
    <property type="entry name" value="Hint"/>
    <property type="match status" value="1"/>
</dbReference>
<dbReference type="AlphaFoldDB" id="A0A5J4Z094"/>
<dbReference type="InterPro" id="IPR052140">
    <property type="entry name" value="Dev_Signal_Hedgehog-like"/>
</dbReference>
<organism evidence="3 4">
    <name type="scientific">Porphyridium purpureum</name>
    <name type="common">Red alga</name>
    <name type="synonym">Porphyridium cruentum</name>
    <dbReference type="NCBI Taxonomy" id="35688"/>
    <lineage>
        <taxon>Eukaryota</taxon>
        <taxon>Rhodophyta</taxon>
        <taxon>Bangiophyceae</taxon>
        <taxon>Porphyridiales</taxon>
        <taxon>Porphyridiaceae</taxon>
        <taxon>Porphyridium</taxon>
    </lineage>
</organism>
<evidence type="ECO:0000256" key="1">
    <source>
        <dbReference type="SAM" id="SignalP"/>
    </source>
</evidence>
<dbReference type="GO" id="GO:0016540">
    <property type="term" value="P:protein autoprocessing"/>
    <property type="evidence" value="ECO:0007669"/>
    <property type="project" value="InterPro"/>
</dbReference>
<protein>
    <submittedName>
        <fullName evidence="3">Warthog protein 4</fullName>
    </submittedName>
</protein>
<dbReference type="InterPro" id="IPR001767">
    <property type="entry name" value="Hedgehog_Hint"/>
</dbReference>
<dbReference type="SUPFAM" id="SSF51294">
    <property type="entry name" value="Hedgehog/intein (Hint) domain"/>
    <property type="match status" value="1"/>
</dbReference>
<evidence type="ECO:0000313" key="4">
    <source>
        <dbReference type="Proteomes" id="UP000324585"/>
    </source>
</evidence>
<keyword evidence="1" id="KW-0732">Signal</keyword>
<dbReference type="EMBL" id="VRMN01000002">
    <property type="protein sequence ID" value="KAA8496835.1"/>
    <property type="molecule type" value="Genomic_DNA"/>
</dbReference>
<dbReference type="InterPro" id="IPR036844">
    <property type="entry name" value="Hint_dom_sf"/>
</dbReference>
<feature type="chain" id="PRO_5023837664" evidence="1">
    <location>
        <begin position="37"/>
        <end position="370"/>
    </location>
</feature>
<accession>A0A5J4Z094</accession>
<comment type="caution">
    <text evidence="3">The sequence shown here is derived from an EMBL/GenBank/DDBJ whole genome shotgun (WGS) entry which is preliminary data.</text>
</comment>